<keyword evidence="2" id="KW-0812">Transmembrane</keyword>
<keyword evidence="2" id="KW-0472">Membrane</keyword>
<name>A0A7V5HQQ4_UNCW3</name>
<evidence type="ECO:0000256" key="2">
    <source>
        <dbReference type="SAM" id="Phobius"/>
    </source>
</evidence>
<dbReference type="AlphaFoldDB" id="A0A7V5HQQ4"/>
<dbReference type="EMBL" id="DRTX01000221">
    <property type="protein sequence ID" value="HHF53556.1"/>
    <property type="molecule type" value="Genomic_DNA"/>
</dbReference>
<evidence type="ECO:0000313" key="3">
    <source>
        <dbReference type="EMBL" id="HHF53556.1"/>
    </source>
</evidence>
<dbReference type="InterPro" id="IPR052928">
    <property type="entry name" value="Desiccation-related_membrane"/>
</dbReference>
<evidence type="ECO:0000256" key="1">
    <source>
        <dbReference type="SAM" id="Coils"/>
    </source>
</evidence>
<feature type="transmembrane region" description="Helical" evidence="2">
    <location>
        <begin position="6"/>
        <end position="27"/>
    </location>
</feature>
<dbReference type="PANTHER" id="PTHR35792:SF1">
    <property type="entry name" value="SLL0268 PROTEIN"/>
    <property type="match status" value="1"/>
</dbReference>
<sequence length="75" mass="8543">MKVGKIVVGFVTGFVVGASLVALFTPWSGDEVRETLRLEKPDVKKRIDRVKKKIESLERELEERGEDAVQEKKED</sequence>
<proteinExistence type="predicted"/>
<organism evidence="3">
    <name type="scientific">candidate division WOR-3 bacterium</name>
    <dbReference type="NCBI Taxonomy" id="2052148"/>
    <lineage>
        <taxon>Bacteria</taxon>
        <taxon>Bacteria division WOR-3</taxon>
    </lineage>
</organism>
<keyword evidence="2" id="KW-1133">Transmembrane helix</keyword>
<comment type="caution">
    <text evidence="3">The sequence shown here is derived from an EMBL/GenBank/DDBJ whole genome shotgun (WGS) entry which is preliminary data.</text>
</comment>
<dbReference type="Proteomes" id="UP000886050">
    <property type="component" value="Unassembled WGS sequence"/>
</dbReference>
<reference evidence="3" key="1">
    <citation type="journal article" date="2020" name="mSystems">
        <title>Genome- and Community-Level Interaction Insights into Carbon Utilization and Element Cycling Functions of Hydrothermarchaeota in Hydrothermal Sediment.</title>
        <authorList>
            <person name="Zhou Z."/>
            <person name="Liu Y."/>
            <person name="Xu W."/>
            <person name="Pan J."/>
            <person name="Luo Z.H."/>
            <person name="Li M."/>
        </authorList>
    </citation>
    <scope>NUCLEOTIDE SEQUENCE [LARGE SCALE GENOMIC DNA]</scope>
    <source>
        <strain evidence="3">HyVt-96</strain>
    </source>
</reference>
<accession>A0A7V5HQQ4</accession>
<keyword evidence="1" id="KW-0175">Coiled coil</keyword>
<gene>
    <name evidence="3" type="ORF">ENL43_04250</name>
</gene>
<feature type="coiled-coil region" evidence="1">
    <location>
        <begin position="40"/>
        <end position="74"/>
    </location>
</feature>
<dbReference type="PANTHER" id="PTHR35792">
    <property type="entry name" value="GENERAL STRESS PROTEIN"/>
    <property type="match status" value="1"/>
</dbReference>
<protein>
    <submittedName>
        <fullName evidence="3">YtxH domain-containing protein</fullName>
    </submittedName>
</protein>